<dbReference type="Proteomes" id="UP000239504">
    <property type="component" value="Unassembled WGS sequence"/>
</dbReference>
<evidence type="ECO:0000313" key="2">
    <source>
        <dbReference type="Proteomes" id="UP000239504"/>
    </source>
</evidence>
<reference evidence="1 2" key="1">
    <citation type="submission" date="2017-12" db="EMBL/GenBank/DDBJ databases">
        <authorList>
            <person name="Hurst M.R.H."/>
        </authorList>
    </citation>
    <scope>NUCLEOTIDE SEQUENCE [LARGE SCALE GENOMIC DNA]</scope>
    <source>
        <strain evidence="1 2">SY-3-19</strain>
    </source>
</reference>
<accession>A0A2S7K0F9</accession>
<organism evidence="1 2">
    <name type="scientific">Hyphococcus luteus</name>
    <dbReference type="NCBI Taxonomy" id="2058213"/>
    <lineage>
        <taxon>Bacteria</taxon>
        <taxon>Pseudomonadati</taxon>
        <taxon>Pseudomonadota</taxon>
        <taxon>Alphaproteobacteria</taxon>
        <taxon>Parvularculales</taxon>
        <taxon>Parvularculaceae</taxon>
        <taxon>Hyphococcus</taxon>
    </lineage>
</organism>
<comment type="caution">
    <text evidence="1">The sequence shown here is derived from an EMBL/GenBank/DDBJ whole genome shotgun (WGS) entry which is preliminary data.</text>
</comment>
<proteinExistence type="predicted"/>
<evidence type="ECO:0000313" key="1">
    <source>
        <dbReference type="EMBL" id="PQA85956.1"/>
    </source>
</evidence>
<gene>
    <name evidence="1" type="ORF">CW354_16350</name>
</gene>
<name>A0A2S7K0F9_9PROT</name>
<protein>
    <recommendedName>
        <fullName evidence="3">DUF2946 domain-containing protein</fullName>
    </recommendedName>
</protein>
<dbReference type="AlphaFoldDB" id="A0A2S7K0F9"/>
<dbReference type="EMBL" id="PJCH01000015">
    <property type="protein sequence ID" value="PQA85956.1"/>
    <property type="molecule type" value="Genomic_DNA"/>
</dbReference>
<keyword evidence="2" id="KW-1185">Reference proteome</keyword>
<dbReference type="RefSeq" id="WP_104831169.1">
    <property type="nucleotide sequence ID" value="NZ_PJCH01000015.1"/>
</dbReference>
<evidence type="ECO:0008006" key="3">
    <source>
        <dbReference type="Google" id="ProtNLM"/>
    </source>
</evidence>
<dbReference type="OrthoDB" id="7189917at2"/>
<sequence length="149" mass="15696">MFVERRSSTEGRAMTRGNAAVRLFLFAAFLAAALRAVVPAGYMFGADPETGRIAITICTGSGDGVYAAYLDPETGDITDHDGAPAPASNDAGQCPFASFSLHYTPGGQAVDLVVATFYARFDGWRVSSQDHYSQSASAPPPSRAPPFRA</sequence>